<dbReference type="RefSeq" id="XP_028885986.1">
    <property type="nucleotide sequence ID" value="XM_029022328.1"/>
</dbReference>
<evidence type="ECO:0000256" key="1">
    <source>
        <dbReference type="SAM" id="MobiDB-lite"/>
    </source>
</evidence>
<reference evidence="3 4" key="1">
    <citation type="submission" date="2017-03" db="EMBL/GenBank/DDBJ databases">
        <title>An alternative strategy for trypanosome survival in the mammalian bloodstream revealed through genome and transcriptome analysis of the ubiquitous bovine parasite Trypanosoma (Megatrypanum) theileri.</title>
        <authorList>
            <person name="Kelly S."/>
            <person name="Ivens A."/>
            <person name="Mott A."/>
            <person name="O'Neill E."/>
            <person name="Emms D."/>
            <person name="Macleod O."/>
            <person name="Voorheis P."/>
            <person name="Matthews J."/>
            <person name="Matthews K."/>
            <person name="Carrington M."/>
        </authorList>
    </citation>
    <scope>NUCLEOTIDE SEQUENCE [LARGE SCALE GENOMIC DNA]</scope>
    <source>
        <strain evidence="3">Edinburgh</strain>
    </source>
</reference>
<evidence type="ECO:0000313" key="3">
    <source>
        <dbReference type="EMBL" id="ORC91920.1"/>
    </source>
</evidence>
<keyword evidence="4" id="KW-1185">Reference proteome</keyword>
<protein>
    <submittedName>
        <fullName evidence="3">Uncharacterized protein</fullName>
    </submittedName>
</protein>
<feature type="chain" id="PRO_5012959027" evidence="2">
    <location>
        <begin position="28"/>
        <end position="436"/>
    </location>
</feature>
<organism evidence="3 4">
    <name type="scientific">Trypanosoma theileri</name>
    <dbReference type="NCBI Taxonomy" id="67003"/>
    <lineage>
        <taxon>Eukaryota</taxon>
        <taxon>Discoba</taxon>
        <taxon>Euglenozoa</taxon>
        <taxon>Kinetoplastea</taxon>
        <taxon>Metakinetoplastina</taxon>
        <taxon>Trypanosomatida</taxon>
        <taxon>Trypanosomatidae</taxon>
        <taxon>Trypanosoma</taxon>
    </lineage>
</organism>
<comment type="caution">
    <text evidence="3">The sequence shown here is derived from an EMBL/GenBank/DDBJ whole genome shotgun (WGS) entry which is preliminary data.</text>
</comment>
<dbReference type="GeneID" id="39982108"/>
<gene>
    <name evidence="3" type="ORF">TM35_000041340</name>
</gene>
<feature type="signal peptide" evidence="2">
    <location>
        <begin position="1"/>
        <end position="27"/>
    </location>
</feature>
<dbReference type="Proteomes" id="UP000192257">
    <property type="component" value="Unassembled WGS sequence"/>
</dbReference>
<accession>A0A1X0P667</accession>
<feature type="region of interest" description="Disordered" evidence="1">
    <location>
        <begin position="317"/>
        <end position="415"/>
    </location>
</feature>
<evidence type="ECO:0000256" key="2">
    <source>
        <dbReference type="SAM" id="SignalP"/>
    </source>
</evidence>
<sequence length="436" mass="50379">MTTMFVQLRRVVYLLVLLQCCVCVAYATSEIDDEEREIRRSVRVLKASLERTDSLYAKGRSCLSVYEKEIQFCNESSLNAVKEAENAVEVITTMKGKTDVLVKEGDKFVESERLVKYAEETLQNTKKAVDDATRFVEIVSQTKKACVVDGYNMEHEAERLKDHYTALLYQLKDKKETEEKKERMELVERGKERHDELYKLMNSTGEVIIRVAEVRPMAMEKTKLAAQAMSRSIADLLWIIKELKNVVPAAEDGENQNWVNQSEKKIKEIVREVHAANPEKTRGEAIAEIRVALEEKKKEEDSLIKEEWVDKEKKIKERVERESNERKAEEERRRKEEEARRAEEEKKRRAEEEKAKQEAERKAREEEAKRVAAEMAKERVKEEEARRVAAEMARERAKEEAEKAKKKKDGGSSPALVRGPLLLIVLVCVLGCTLVC</sequence>
<dbReference type="AlphaFoldDB" id="A0A1X0P667"/>
<feature type="compositionally biased region" description="Basic and acidic residues" evidence="1">
    <location>
        <begin position="317"/>
        <end position="403"/>
    </location>
</feature>
<evidence type="ECO:0000313" key="4">
    <source>
        <dbReference type="Proteomes" id="UP000192257"/>
    </source>
</evidence>
<keyword evidence="2" id="KW-0732">Signal</keyword>
<proteinExistence type="predicted"/>
<dbReference type="EMBL" id="NBCO01000004">
    <property type="protein sequence ID" value="ORC91920.1"/>
    <property type="molecule type" value="Genomic_DNA"/>
</dbReference>
<name>A0A1X0P667_9TRYP</name>
<dbReference type="VEuPathDB" id="TriTrypDB:TM35_000041340"/>